<dbReference type="PANTHER" id="PTHR23022:SF134">
    <property type="entry name" value="TRANSPOSABLE ELEMENT TC1 TRANSPOSASE"/>
    <property type="match status" value="1"/>
</dbReference>
<gene>
    <name evidence="3" type="ORF">G6F51_013173</name>
</gene>
<dbReference type="InterPro" id="IPR036397">
    <property type="entry name" value="RNaseH_sf"/>
</dbReference>
<comment type="caution">
    <text evidence="3">The sequence shown here is derived from an EMBL/GenBank/DDBJ whole genome shotgun (WGS) entry which is preliminary data.</text>
</comment>
<dbReference type="Pfam" id="PF13358">
    <property type="entry name" value="DDE_3"/>
    <property type="match status" value="1"/>
</dbReference>
<dbReference type="PANTHER" id="PTHR23022">
    <property type="entry name" value="TRANSPOSABLE ELEMENT-RELATED"/>
    <property type="match status" value="1"/>
</dbReference>
<evidence type="ECO:0000313" key="4">
    <source>
        <dbReference type="Proteomes" id="UP000717996"/>
    </source>
</evidence>
<feature type="domain" description="Transposase Tc1-like" evidence="1">
    <location>
        <begin position="87"/>
        <end position="158"/>
    </location>
</feature>
<dbReference type="Proteomes" id="UP000717996">
    <property type="component" value="Unassembled WGS sequence"/>
</dbReference>
<dbReference type="GO" id="GO:0015074">
    <property type="term" value="P:DNA integration"/>
    <property type="evidence" value="ECO:0007669"/>
    <property type="project" value="InterPro"/>
</dbReference>
<evidence type="ECO:0000259" key="1">
    <source>
        <dbReference type="Pfam" id="PF01498"/>
    </source>
</evidence>
<dbReference type="InterPro" id="IPR009057">
    <property type="entry name" value="Homeodomain-like_sf"/>
</dbReference>
<evidence type="ECO:0000313" key="3">
    <source>
        <dbReference type="EMBL" id="KAG1532302.1"/>
    </source>
</evidence>
<dbReference type="InterPro" id="IPR002492">
    <property type="entry name" value="Transposase_Tc1-like"/>
</dbReference>
<dbReference type="GO" id="GO:0006313">
    <property type="term" value="P:DNA transposition"/>
    <property type="evidence" value="ECO:0007669"/>
    <property type="project" value="InterPro"/>
</dbReference>
<dbReference type="EMBL" id="JAANIT010004738">
    <property type="protein sequence ID" value="KAG1532302.1"/>
    <property type="molecule type" value="Genomic_DNA"/>
</dbReference>
<dbReference type="AlphaFoldDB" id="A0A9P6XUP1"/>
<dbReference type="SUPFAM" id="SSF46689">
    <property type="entry name" value="Homeodomain-like"/>
    <property type="match status" value="1"/>
</dbReference>
<feature type="domain" description="Tc1-like transposase DDE" evidence="2">
    <location>
        <begin position="166"/>
        <end position="314"/>
    </location>
</feature>
<evidence type="ECO:0008006" key="5">
    <source>
        <dbReference type="Google" id="ProtNLM"/>
    </source>
</evidence>
<name>A0A9P6XUP1_RHIOR</name>
<dbReference type="InterPro" id="IPR038717">
    <property type="entry name" value="Tc1-like_DDE_dom"/>
</dbReference>
<proteinExistence type="predicted"/>
<evidence type="ECO:0000259" key="2">
    <source>
        <dbReference type="Pfam" id="PF13358"/>
    </source>
</evidence>
<dbReference type="Gene3D" id="3.30.420.10">
    <property type="entry name" value="Ribonuclease H-like superfamily/Ribonuclease H"/>
    <property type="match status" value="1"/>
</dbReference>
<dbReference type="InterPro" id="IPR052338">
    <property type="entry name" value="Transposase_5"/>
</dbReference>
<dbReference type="GO" id="GO:0003677">
    <property type="term" value="F:DNA binding"/>
    <property type="evidence" value="ECO:0007669"/>
    <property type="project" value="InterPro"/>
</dbReference>
<organism evidence="3 4">
    <name type="scientific">Rhizopus oryzae</name>
    <name type="common">Mucormycosis agent</name>
    <name type="synonym">Rhizopus arrhizus var. delemar</name>
    <dbReference type="NCBI Taxonomy" id="64495"/>
    <lineage>
        <taxon>Eukaryota</taxon>
        <taxon>Fungi</taxon>
        <taxon>Fungi incertae sedis</taxon>
        <taxon>Mucoromycota</taxon>
        <taxon>Mucoromycotina</taxon>
        <taxon>Mucoromycetes</taxon>
        <taxon>Mucorales</taxon>
        <taxon>Mucorineae</taxon>
        <taxon>Rhizopodaceae</taxon>
        <taxon>Rhizopus</taxon>
    </lineage>
</organism>
<dbReference type="Pfam" id="PF01498">
    <property type="entry name" value="HTH_Tnp_Tc3_2"/>
    <property type="match status" value="1"/>
</dbReference>
<protein>
    <recommendedName>
        <fullName evidence="5">Transposase</fullName>
    </recommendedName>
</protein>
<accession>A0A9P6XUP1</accession>
<reference evidence="3" key="1">
    <citation type="journal article" date="2020" name="Microb. Genom.">
        <title>Genetic diversity of clinical and environmental Mucorales isolates obtained from an investigation of mucormycosis cases among solid organ transplant recipients.</title>
        <authorList>
            <person name="Nguyen M.H."/>
            <person name="Kaul D."/>
            <person name="Muto C."/>
            <person name="Cheng S.J."/>
            <person name="Richter R.A."/>
            <person name="Bruno V.M."/>
            <person name="Liu G."/>
            <person name="Beyhan S."/>
            <person name="Sundermann A.J."/>
            <person name="Mounaud S."/>
            <person name="Pasculle A.W."/>
            <person name="Nierman W.C."/>
            <person name="Driscoll E."/>
            <person name="Cumbie R."/>
            <person name="Clancy C.J."/>
            <person name="Dupont C.L."/>
        </authorList>
    </citation>
    <scope>NUCLEOTIDE SEQUENCE</scope>
    <source>
        <strain evidence="3">GL16</strain>
    </source>
</reference>
<sequence length="366" mass="42398">MSKLSFAEVLSSYSAVTRSLNLNMKQVPQDMVFQAISLLKQGKSVREVEELTALSKSTVGRLRKTHCTGVIKSKGGRRKVLSAADERYCVRQVTKNRVPSAVKVAECLENDIGKKVGVETVRRALRKAGLGAIEKPKKPLLSAKNIRNRLSWCITHKDWTVDDWKRVIWSDETKTNIFNSDRRTWAWIRSGESLKSHHVKMTVKHGGGSIMLWSAITYAGVGWMCKINVNMDKELYKEILEDELERTIEYGVNRLGFERHQVIFQHDNDPKHTSKVVKEYLQKQSYTVLQWPAQSPDLNPIENMWSLLKRRLNDYETAPKGMNELYERVTKVWYDLMKPEECQKVIESMPQRIHKCIQNKGRWTDY</sequence>